<dbReference type="PANTHER" id="PTHR35145:SF1">
    <property type="entry name" value="CYTOPLASMIC PROTEIN"/>
    <property type="match status" value="1"/>
</dbReference>
<dbReference type="EMBL" id="JACHHX010000004">
    <property type="protein sequence ID" value="MBB5014858.1"/>
    <property type="molecule type" value="Genomic_DNA"/>
</dbReference>
<keyword evidence="1" id="KW-0238">DNA-binding</keyword>
<dbReference type="PANTHER" id="PTHR35145">
    <property type="entry name" value="CYTOPLASMIC PROTEIN-RELATED"/>
    <property type="match status" value="1"/>
</dbReference>
<dbReference type="AlphaFoldDB" id="A0A7W7XYP4"/>
<dbReference type="Proteomes" id="UP000519004">
    <property type="component" value="Unassembled WGS sequence"/>
</dbReference>
<dbReference type="GO" id="GO:0003677">
    <property type="term" value="F:DNA binding"/>
    <property type="evidence" value="ECO:0007669"/>
    <property type="project" value="UniProtKB-KW"/>
</dbReference>
<dbReference type="InterPro" id="IPR038056">
    <property type="entry name" value="YjbR-like_sf"/>
</dbReference>
<evidence type="ECO:0000313" key="1">
    <source>
        <dbReference type="EMBL" id="MBB5014858.1"/>
    </source>
</evidence>
<dbReference type="Gene3D" id="3.90.1150.30">
    <property type="match status" value="1"/>
</dbReference>
<protein>
    <submittedName>
        <fullName evidence="1">Putative DNA-binding protein (MmcQ/YjbR family)</fullName>
    </submittedName>
</protein>
<name>A0A7W7XYP4_9GAMM</name>
<proteinExistence type="predicted"/>
<sequence>MDEQALRALTAGWPGVSTDLKWDDDLCFLVGGKMFCVLCLTGRERGKLSFKVEDARFLELTDRPGFRPAPYLARAHWVTLDDPSVLPRAELEAFVRRAYELVRAKLTKKQQRELGAG</sequence>
<gene>
    <name evidence="1" type="ORF">HNQ58_000735</name>
</gene>
<dbReference type="SUPFAM" id="SSF142906">
    <property type="entry name" value="YjbR-like"/>
    <property type="match status" value="1"/>
</dbReference>
<dbReference type="InterPro" id="IPR007351">
    <property type="entry name" value="YjbR"/>
</dbReference>
<evidence type="ECO:0000313" key="2">
    <source>
        <dbReference type="Proteomes" id="UP000519004"/>
    </source>
</evidence>
<keyword evidence="2" id="KW-1185">Reference proteome</keyword>
<comment type="caution">
    <text evidence="1">The sequence shown here is derived from an EMBL/GenBank/DDBJ whole genome shotgun (WGS) entry which is preliminary data.</text>
</comment>
<dbReference type="RefSeq" id="WP_183947438.1">
    <property type="nucleotide sequence ID" value="NZ_JACHHX010000004.1"/>
</dbReference>
<organism evidence="1 2">
    <name type="scientific">Rehaibacterium terrae</name>
    <dbReference type="NCBI Taxonomy" id="1341696"/>
    <lineage>
        <taxon>Bacteria</taxon>
        <taxon>Pseudomonadati</taxon>
        <taxon>Pseudomonadota</taxon>
        <taxon>Gammaproteobacteria</taxon>
        <taxon>Lysobacterales</taxon>
        <taxon>Lysobacteraceae</taxon>
        <taxon>Rehaibacterium</taxon>
    </lineage>
</organism>
<reference evidence="1 2" key="1">
    <citation type="submission" date="2020-08" db="EMBL/GenBank/DDBJ databases">
        <title>Genomic Encyclopedia of Type Strains, Phase IV (KMG-IV): sequencing the most valuable type-strain genomes for metagenomic binning, comparative biology and taxonomic classification.</title>
        <authorList>
            <person name="Goeker M."/>
        </authorList>
    </citation>
    <scope>NUCLEOTIDE SEQUENCE [LARGE SCALE GENOMIC DNA]</scope>
    <source>
        <strain evidence="1 2">DSM 25897</strain>
    </source>
</reference>
<accession>A0A7W7XYP4</accession>
<dbReference type="InterPro" id="IPR058532">
    <property type="entry name" value="YjbR/MT2646/Rv2570-like"/>
</dbReference>
<dbReference type="Pfam" id="PF04237">
    <property type="entry name" value="YjbR"/>
    <property type="match status" value="1"/>
</dbReference>